<name>A0A180GWV4_PUCT1</name>
<evidence type="ECO:0000256" key="6">
    <source>
        <dbReference type="SAM" id="Phobius"/>
    </source>
</evidence>
<feature type="compositionally biased region" description="Low complexity" evidence="5">
    <location>
        <begin position="1"/>
        <end position="15"/>
    </location>
</feature>
<keyword evidence="2 6" id="KW-0812">Transmembrane</keyword>
<feature type="compositionally biased region" description="Polar residues" evidence="5">
    <location>
        <begin position="90"/>
        <end position="106"/>
    </location>
</feature>
<proteinExistence type="predicted"/>
<dbReference type="EnsemblFungi" id="PTTG_00094-t43_1">
    <property type="protein sequence ID" value="PTTG_00094-t43_1-p1"/>
    <property type="gene ID" value="PTTG_00094"/>
</dbReference>
<dbReference type="GO" id="GO:0016020">
    <property type="term" value="C:membrane"/>
    <property type="evidence" value="ECO:0007669"/>
    <property type="project" value="UniProtKB-SubCell"/>
</dbReference>
<dbReference type="PANTHER" id="PTHR15549:SF30">
    <property type="entry name" value="MID2 DOMAIN-CONTAINING PROTEIN"/>
    <property type="match status" value="1"/>
</dbReference>
<feature type="region of interest" description="Disordered" evidence="5">
    <location>
        <begin position="1"/>
        <end position="76"/>
    </location>
</feature>
<feature type="compositionally biased region" description="Low complexity" evidence="5">
    <location>
        <begin position="112"/>
        <end position="133"/>
    </location>
</feature>
<feature type="transmembrane region" description="Helical" evidence="6">
    <location>
        <begin position="139"/>
        <end position="160"/>
    </location>
</feature>
<comment type="subcellular location">
    <subcellularLocation>
        <location evidence="1">Membrane</location>
        <topology evidence="1">Single-pass membrane protein</topology>
    </subcellularLocation>
</comment>
<protein>
    <submittedName>
        <fullName evidence="7 8">Uncharacterized protein</fullName>
    </submittedName>
</protein>
<reference evidence="7" key="1">
    <citation type="submission" date="2009-11" db="EMBL/GenBank/DDBJ databases">
        <authorList>
            <consortium name="The Broad Institute Genome Sequencing Platform"/>
            <person name="Ward D."/>
            <person name="Feldgarden M."/>
            <person name="Earl A."/>
            <person name="Young S.K."/>
            <person name="Zeng Q."/>
            <person name="Koehrsen M."/>
            <person name="Alvarado L."/>
            <person name="Berlin A."/>
            <person name="Bochicchio J."/>
            <person name="Borenstein D."/>
            <person name="Chapman S.B."/>
            <person name="Chen Z."/>
            <person name="Engels R."/>
            <person name="Freedman E."/>
            <person name="Gellesch M."/>
            <person name="Goldberg J."/>
            <person name="Griggs A."/>
            <person name="Gujja S."/>
            <person name="Heilman E."/>
            <person name="Heiman D."/>
            <person name="Hepburn T."/>
            <person name="Howarth C."/>
            <person name="Jen D."/>
            <person name="Larson L."/>
            <person name="Lewis B."/>
            <person name="Mehta T."/>
            <person name="Park D."/>
            <person name="Pearson M."/>
            <person name="Roberts A."/>
            <person name="Saif S."/>
            <person name="Shea T."/>
            <person name="Shenoy N."/>
            <person name="Sisk P."/>
            <person name="Stolte C."/>
            <person name="Sykes S."/>
            <person name="Thomson T."/>
            <person name="Walk T."/>
            <person name="White J."/>
            <person name="Yandava C."/>
            <person name="Izard J."/>
            <person name="Baranova O.V."/>
            <person name="Blanton J.M."/>
            <person name="Tanner A.C."/>
            <person name="Dewhirst F.E."/>
            <person name="Haas B."/>
            <person name="Nusbaum C."/>
            <person name="Birren B."/>
        </authorList>
    </citation>
    <scope>NUCLEOTIDE SEQUENCE [LARGE SCALE GENOMIC DNA]</scope>
    <source>
        <strain evidence="7">1-1 BBBD Race 1</strain>
    </source>
</reference>
<evidence type="ECO:0000313" key="9">
    <source>
        <dbReference type="Proteomes" id="UP000005240"/>
    </source>
</evidence>
<evidence type="ECO:0000313" key="8">
    <source>
        <dbReference type="EnsemblFungi" id="PTTG_00094-t43_1-p1"/>
    </source>
</evidence>
<reference evidence="7" key="2">
    <citation type="submission" date="2016-05" db="EMBL/GenBank/DDBJ databases">
        <title>Comparative analysis highlights variable genome content of wheat rusts and divergence of the mating loci.</title>
        <authorList>
            <person name="Cuomo C.A."/>
            <person name="Bakkeren G."/>
            <person name="Szabo L."/>
            <person name="Khalil H."/>
            <person name="Joly D."/>
            <person name="Goldberg J."/>
            <person name="Young S."/>
            <person name="Zeng Q."/>
            <person name="Fellers J."/>
        </authorList>
    </citation>
    <scope>NUCLEOTIDE SEQUENCE [LARGE SCALE GENOMIC DNA]</scope>
    <source>
        <strain evidence="7">1-1 BBBD Race 1</strain>
    </source>
</reference>
<keyword evidence="3 6" id="KW-1133">Transmembrane helix</keyword>
<evidence type="ECO:0000256" key="3">
    <source>
        <dbReference type="ARBA" id="ARBA00022989"/>
    </source>
</evidence>
<evidence type="ECO:0000256" key="1">
    <source>
        <dbReference type="ARBA" id="ARBA00004167"/>
    </source>
</evidence>
<organism evidence="7">
    <name type="scientific">Puccinia triticina (isolate 1-1 / race 1 (BBBD))</name>
    <name type="common">Brown leaf rust fungus</name>
    <dbReference type="NCBI Taxonomy" id="630390"/>
    <lineage>
        <taxon>Eukaryota</taxon>
        <taxon>Fungi</taxon>
        <taxon>Dikarya</taxon>
        <taxon>Basidiomycota</taxon>
        <taxon>Pucciniomycotina</taxon>
        <taxon>Pucciniomycetes</taxon>
        <taxon>Pucciniales</taxon>
        <taxon>Pucciniaceae</taxon>
        <taxon>Puccinia</taxon>
    </lineage>
</organism>
<evidence type="ECO:0000313" key="7">
    <source>
        <dbReference type="EMBL" id="OAV97001.1"/>
    </source>
</evidence>
<feature type="compositionally biased region" description="Polar residues" evidence="5">
    <location>
        <begin position="53"/>
        <end position="76"/>
    </location>
</feature>
<reference evidence="8" key="4">
    <citation type="submission" date="2025-05" db="UniProtKB">
        <authorList>
            <consortium name="EnsemblFungi"/>
        </authorList>
    </citation>
    <scope>IDENTIFICATION</scope>
    <source>
        <strain evidence="8">isolate 1-1 / race 1 (BBBD)</strain>
    </source>
</reference>
<evidence type="ECO:0000256" key="2">
    <source>
        <dbReference type="ARBA" id="ARBA00022692"/>
    </source>
</evidence>
<keyword evidence="9" id="KW-1185">Reference proteome</keyword>
<accession>A0A180GWV4</accession>
<gene>
    <name evidence="7" type="ORF">PTTG_00094</name>
</gene>
<sequence>MASPQAASPAATAGAKVSTPTKPAAPDAVSPISNPQPSSAPTPSSPQASIAPVTSSLPITDSPIQHTSISQAAKSIPTSVASPIAVQSASVNSTSHPKSITGTSAKSPVAPPNADTSSSSDASSDNNPPGSSNSMAGPVVGSIFAVLVVIVAVVAGVWYLQRRREKSRMRQEAKRMRSSNFGLYEPGELIHEKRASIEATLEADLARLRNLDVNIPIIVDDYDAKGPQPPTTELSQPFPSLLIARKPSCRVKNSFEVGSLGAAGHHFVPESSANAPGYSQSERAEEYDAYQSPTKATGLYYNLPASALAEKR</sequence>
<reference evidence="8 9" key="3">
    <citation type="journal article" date="2017" name="G3 (Bethesda)">
        <title>Comparative analysis highlights variable genome content of wheat rusts and divergence of the mating loci.</title>
        <authorList>
            <person name="Cuomo C.A."/>
            <person name="Bakkeren G."/>
            <person name="Khalil H.B."/>
            <person name="Panwar V."/>
            <person name="Joly D."/>
            <person name="Linning R."/>
            <person name="Sakthikumar S."/>
            <person name="Song X."/>
            <person name="Adiconis X."/>
            <person name="Fan L."/>
            <person name="Goldberg J.M."/>
            <person name="Levin J.Z."/>
            <person name="Young S."/>
            <person name="Zeng Q."/>
            <person name="Anikster Y."/>
            <person name="Bruce M."/>
            <person name="Wang M."/>
            <person name="Yin C."/>
            <person name="McCallum B."/>
            <person name="Szabo L.J."/>
            <person name="Hulbert S."/>
            <person name="Chen X."/>
            <person name="Fellers J.P."/>
        </authorList>
    </citation>
    <scope>NUCLEOTIDE SEQUENCE</scope>
    <source>
        <strain evidence="8">isolate 1-1 / race 1 (BBBD)</strain>
        <strain evidence="9">Isolate 1-1 / race 1 (BBBD)</strain>
    </source>
</reference>
<evidence type="ECO:0000256" key="4">
    <source>
        <dbReference type="ARBA" id="ARBA00023136"/>
    </source>
</evidence>
<dbReference type="AlphaFoldDB" id="A0A180GWV4"/>
<evidence type="ECO:0000256" key="5">
    <source>
        <dbReference type="SAM" id="MobiDB-lite"/>
    </source>
</evidence>
<dbReference type="VEuPathDB" id="FungiDB:PTTG_00094"/>
<dbReference type="Proteomes" id="UP000005240">
    <property type="component" value="Unassembled WGS sequence"/>
</dbReference>
<keyword evidence="4 6" id="KW-0472">Membrane</keyword>
<dbReference type="GO" id="GO:0071944">
    <property type="term" value="C:cell periphery"/>
    <property type="evidence" value="ECO:0007669"/>
    <property type="project" value="UniProtKB-ARBA"/>
</dbReference>
<feature type="region of interest" description="Disordered" evidence="5">
    <location>
        <begin position="266"/>
        <end position="289"/>
    </location>
</feature>
<dbReference type="PANTHER" id="PTHR15549">
    <property type="entry name" value="PAIRED IMMUNOGLOBULIN-LIKE TYPE 2 RECEPTOR"/>
    <property type="match status" value="1"/>
</dbReference>
<feature type="compositionally biased region" description="Polar residues" evidence="5">
    <location>
        <begin position="271"/>
        <end position="281"/>
    </location>
</feature>
<feature type="region of interest" description="Disordered" evidence="5">
    <location>
        <begin position="90"/>
        <end position="133"/>
    </location>
</feature>
<dbReference type="OrthoDB" id="2507634at2759"/>
<dbReference type="EMBL" id="ADAS02000016">
    <property type="protein sequence ID" value="OAV97001.1"/>
    <property type="molecule type" value="Genomic_DNA"/>
</dbReference>
<dbReference type="InterPro" id="IPR051694">
    <property type="entry name" value="Immunoregulatory_rcpt-like"/>
</dbReference>